<keyword evidence="1" id="KW-0812">Transmembrane</keyword>
<evidence type="ECO:0000313" key="5">
    <source>
        <dbReference type="Proteomes" id="UP001138708"/>
    </source>
</evidence>
<name>A0A9X9WLX5_9PROT</name>
<protein>
    <submittedName>
        <fullName evidence="2">DUF2065 family protein</fullName>
    </submittedName>
</protein>
<proteinExistence type="predicted"/>
<reference evidence="3 4" key="2">
    <citation type="submission" date="2020-02" db="EMBL/GenBank/DDBJ databases">
        <authorList>
            <person name="Sun Q."/>
            <person name="Inoue M."/>
        </authorList>
    </citation>
    <scope>NUCLEOTIDE SEQUENCE [LARGE SCALE GENOMIC DNA]</scope>
    <source>
        <strain evidence="3 4">KCTC 22478</strain>
    </source>
</reference>
<dbReference type="Proteomes" id="UP000746741">
    <property type="component" value="Unassembled WGS sequence"/>
</dbReference>
<keyword evidence="1" id="KW-1133">Transmembrane helix</keyword>
<comment type="caution">
    <text evidence="2">The sequence shown here is derived from an EMBL/GenBank/DDBJ whole genome shotgun (WGS) entry which is preliminary data.</text>
</comment>
<reference evidence="2" key="1">
    <citation type="submission" date="2020-01" db="EMBL/GenBank/DDBJ databases">
        <authorList>
            <person name="Rat A."/>
        </authorList>
    </citation>
    <scope>NUCLEOTIDE SEQUENCE</scope>
    <source>
        <strain evidence="2">LMG 31161</strain>
    </source>
</reference>
<gene>
    <name evidence="3" type="ORF">GWK15_17860</name>
    <name evidence="2" type="ORF">GXW75_18920</name>
</gene>
<accession>A0A9X9WLX5</accession>
<evidence type="ECO:0000256" key="1">
    <source>
        <dbReference type="SAM" id="Phobius"/>
    </source>
</evidence>
<dbReference type="RefSeq" id="WP_168042727.1">
    <property type="nucleotide sequence ID" value="NZ_JAAEDK010000050.1"/>
</dbReference>
<sequence length="66" mass="6939">MTPLAGFLLGVSGMLILDGAACWLLPKLLRDAYRARAEQGDAQMRARGAWLIAGGALGMIVAVVQL</sequence>
<dbReference type="EMBL" id="JAAVUP010000005">
    <property type="protein sequence ID" value="NKE18825.1"/>
    <property type="molecule type" value="Genomic_DNA"/>
</dbReference>
<evidence type="ECO:0000313" key="2">
    <source>
        <dbReference type="EMBL" id="MBR0661335.1"/>
    </source>
</evidence>
<feature type="transmembrane region" description="Helical" evidence="1">
    <location>
        <begin position="6"/>
        <end position="25"/>
    </location>
</feature>
<organism evidence="2 5">
    <name type="scientific">Neoroseomonas oryzicola</name>
    <dbReference type="NCBI Taxonomy" id="535904"/>
    <lineage>
        <taxon>Bacteria</taxon>
        <taxon>Pseudomonadati</taxon>
        <taxon>Pseudomonadota</taxon>
        <taxon>Alphaproteobacteria</taxon>
        <taxon>Acetobacterales</taxon>
        <taxon>Acetobacteraceae</taxon>
        <taxon>Neoroseomonas</taxon>
    </lineage>
</organism>
<reference evidence="2" key="3">
    <citation type="journal article" date="2021" name="Syst. Appl. Microbiol.">
        <title>Roseomonas hellenica sp. nov., isolated from roots of wild-growing Alkanna tinctoria.</title>
        <authorList>
            <person name="Rat A."/>
            <person name="Naranjo H.D."/>
            <person name="Lebbe L."/>
            <person name="Cnockaert M."/>
            <person name="Krigas N."/>
            <person name="Grigoriadou K."/>
            <person name="Maloupa E."/>
            <person name="Willems A."/>
        </authorList>
    </citation>
    <scope>NUCLEOTIDE SEQUENCE</scope>
    <source>
        <strain evidence="2">LMG 31161</strain>
    </source>
</reference>
<dbReference type="EMBL" id="JAAEDK010000050">
    <property type="protein sequence ID" value="MBR0661335.1"/>
    <property type="molecule type" value="Genomic_DNA"/>
</dbReference>
<evidence type="ECO:0000313" key="4">
    <source>
        <dbReference type="Proteomes" id="UP000746741"/>
    </source>
</evidence>
<evidence type="ECO:0000313" key="3">
    <source>
        <dbReference type="EMBL" id="NKE18825.1"/>
    </source>
</evidence>
<keyword evidence="4" id="KW-1185">Reference proteome</keyword>
<feature type="transmembrane region" description="Helical" evidence="1">
    <location>
        <begin position="46"/>
        <end position="64"/>
    </location>
</feature>
<dbReference type="AlphaFoldDB" id="A0A9X9WLX5"/>
<dbReference type="Proteomes" id="UP001138708">
    <property type="component" value="Unassembled WGS sequence"/>
</dbReference>
<keyword evidence="1" id="KW-0472">Membrane</keyword>